<accession>A0A0B6ZGP1</accession>
<dbReference type="Pfam" id="PF20806">
    <property type="entry name" value="Integrin_A_Ig_3"/>
    <property type="match status" value="1"/>
</dbReference>
<dbReference type="SUPFAM" id="SSF69179">
    <property type="entry name" value="Integrin domains"/>
    <property type="match status" value="1"/>
</dbReference>
<dbReference type="GO" id="GO:0007229">
    <property type="term" value="P:integrin-mediated signaling pathway"/>
    <property type="evidence" value="ECO:0007669"/>
    <property type="project" value="UniProtKB-KW"/>
</dbReference>
<evidence type="ECO:0000256" key="3">
    <source>
        <dbReference type="ARBA" id="ARBA00023136"/>
    </source>
</evidence>
<proteinExistence type="predicted"/>
<reference evidence="6" key="1">
    <citation type="submission" date="2014-12" db="EMBL/GenBank/DDBJ databases">
        <title>Insight into the proteome of Arion vulgaris.</title>
        <authorList>
            <person name="Aradska J."/>
            <person name="Bulat T."/>
            <person name="Smidak R."/>
            <person name="Sarate P."/>
            <person name="Gangsoo J."/>
            <person name="Sialana F."/>
            <person name="Bilban M."/>
            <person name="Lubec G."/>
        </authorList>
    </citation>
    <scope>NUCLEOTIDE SEQUENCE</scope>
    <source>
        <tissue evidence="6">Skin</tissue>
    </source>
</reference>
<keyword evidence="4" id="KW-0325">Glycoprotein</keyword>
<evidence type="ECO:0000256" key="4">
    <source>
        <dbReference type="ARBA" id="ARBA00023180"/>
    </source>
</evidence>
<protein>
    <recommendedName>
        <fullName evidence="5">Integrin alpha third immunoglobulin-like domain-containing protein</fullName>
    </recommendedName>
</protein>
<name>A0A0B6ZGP1_9EUPU</name>
<dbReference type="Gene3D" id="2.60.40.1530">
    <property type="entry name" value="ntegrin, alpha v. Chain A, domain 4"/>
    <property type="match status" value="1"/>
</dbReference>
<dbReference type="InterPro" id="IPR048286">
    <property type="entry name" value="Integrin_alpha_Ig-like_3"/>
</dbReference>
<evidence type="ECO:0000259" key="5">
    <source>
        <dbReference type="Pfam" id="PF20806"/>
    </source>
</evidence>
<evidence type="ECO:0000256" key="1">
    <source>
        <dbReference type="ARBA" id="ARBA00004479"/>
    </source>
</evidence>
<dbReference type="GO" id="GO:0016020">
    <property type="term" value="C:membrane"/>
    <property type="evidence" value="ECO:0007669"/>
    <property type="project" value="UniProtKB-SubCell"/>
</dbReference>
<sequence>QTKDGSSNVPVMCSMSSDQNETFISQTGHNRHTMKHNNDVVNVNCDSTTCLNITCYVGLMHKYDTVYINVSLILLTNALQLLKVDEQLIMTSGLLRT</sequence>
<gene>
    <name evidence="6" type="primary">ORF63830</name>
</gene>
<comment type="subcellular location">
    <subcellularLocation>
        <location evidence="1">Membrane</location>
        <topology evidence="1">Single-pass type I membrane protein</topology>
    </subcellularLocation>
</comment>
<evidence type="ECO:0000256" key="2">
    <source>
        <dbReference type="ARBA" id="ARBA00023037"/>
    </source>
</evidence>
<organism evidence="6">
    <name type="scientific">Arion vulgaris</name>
    <dbReference type="NCBI Taxonomy" id="1028688"/>
    <lineage>
        <taxon>Eukaryota</taxon>
        <taxon>Metazoa</taxon>
        <taxon>Spiralia</taxon>
        <taxon>Lophotrochozoa</taxon>
        <taxon>Mollusca</taxon>
        <taxon>Gastropoda</taxon>
        <taxon>Heterobranchia</taxon>
        <taxon>Euthyneura</taxon>
        <taxon>Panpulmonata</taxon>
        <taxon>Eupulmonata</taxon>
        <taxon>Stylommatophora</taxon>
        <taxon>Helicina</taxon>
        <taxon>Arionoidea</taxon>
        <taxon>Arionidae</taxon>
        <taxon>Arion</taxon>
    </lineage>
</organism>
<feature type="non-terminal residue" evidence="6">
    <location>
        <position position="1"/>
    </location>
</feature>
<keyword evidence="3" id="KW-0472">Membrane</keyword>
<dbReference type="EMBL" id="HACG01020904">
    <property type="protein sequence ID" value="CEK67769.1"/>
    <property type="molecule type" value="Transcribed_RNA"/>
</dbReference>
<keyword evidence="2" id="KW-0401">Integrin</keyword>
<dbReference type="InterPro" id="IPR032695">
    <property type="entry name" value="Integrin_dom_sf"/>
</dbReference>
<feature type="domain" description="Integrin alpha third immunoglobulin-like" evidence="5">
    <location>
        <begin position="30"/>
        <end position="80"/>
    </location>
</feature>
<dbReference type="AlphaFoldDB" id="A0A0B6ZGP1"/>
<evidence type="ECO:0000313" key="6">
    <source>
        <dbReference type="EMBL" id="CEK67769.1"/>
    </source>
</evidence>